<evidence type="ECO:0000313" key="2">
    <source>
        <dbReference type="Proteomes" id="UP000621307"/>
    </source>
</evidence>
<dbReference type="InterPro" id="IPR048031">
    <property type="entry name" value="ScyD/ScyE-like"/>
</dbReference>
<sequence>MGETALSAQFTSSVVASGLDNPRGLAFGLDGALYVTESGVGGTGASVVLGDGQTAQYGSSGAITKIQNGQQTRIITGLPSLAPSNGGGGIGPSSIAFDSSGKAYVITGLGANPDPSYFNPLIFPDFGKLLQVDFNTNSWTTVADLGAFEAANNPDGSDLNSNPYGLLIQNDIAYVTDAGGNDLLQVNTDGSNLNVRAVFPSSLGTNPFTGQTIPVQSVPTAIASSGSGELFVGQLTGFPFTPGTANVYKISSGLPPEIYAGGFTGITGLAVDPQGSLYVLQFASQELLSGNGALIKIDPDGTRTTIASDGLIAPTGLAIGTDGSIYVSNKGALPGQGEVLKFVAKPVPDNSSATLGLIALGTISAVSQIKKNKFN</sequence>
<comment type="caution">
    <text evidence="1">The sequence shown here is derived from an EMBL/GenBank/DDBJ whole genome shotgun (WGS) entry which is preliminary data.</text>
</comment>
<dbReference type="NCBIfam" id="NF033206">
    <property type="entry name" value="ScyE_fam"/>
    <property type="match status" value="1"/>
</dbReference>
<accession>A0ABR8BK45</accession>
<organism evidence="1 2">
    <name type="scientific">Nostoc parmelioides FACHB-3921</name>
    <dbReference type="NCBI Taxonomy" id="2692909"/>
    <lineage>
        <taxon>Bacteria</taxon>
        <taxon>Bacillati</taxon>
        <taxon>Cyanobacteriota</taxon>
        <taxon>Cyanophyceae</taxon>
        <taxon>Nostocales</taxon>
        <taxon>Nostocaceae</taxon>
        <taxon>Nostoc</taxon>
    </lineage>
</organism>
<protein>
    <submittedName>
        <fullName evidence="1">ScyD/ScyE family protein</fullName>
    </submittedName>
</protein>
<evidence type="ECO:0000313" key="1">
    <source>
        <dbReference type="EMBL" id="MBD2254240.1"/>
    </source>
</evidence>
<reference evidence="1 2" key="1">
    <citation type="journal article" date="2020" name="ISME J.">
        <title>Comparative genomics reveals insights into cyanobacterial evolution and habitat adaptation.</title>
        <authorList>
            <person name="Chen M.Y."/>
            <person name="Teng W.K."/>
            <person name="Zhao L."/>
            <person name="Hu C.X."/>
            <person name="Zhou Y.K."/>
            <person name="Han B.P."/>
            <person name="Song L.R."/>
            <person name="Shu W.S."/>
        </authorList>
    </citation>
    <scope>NUCLEOTIDE SEQUENCE [LARGE SCALE GENOMIC DNA]</scope>
    <source>
        <strain evidence="1 2">FACHB-3921</strain>
    </source>
</reference>
<keyword evidence="2" id="KW-1185">Reference proteome</keyword>
<gene>
    <name evidence="1" type="ORF">H6G14_23510</name>
</gene>
<dbReference type="Proteomes" id="UP000621307">
    <property type="component" value="Unassembled WGS sequence"/>
</dbReference>
<dbReference type="EMBL" id="JACJQL010000047">
    <property type="protein sequence ID" value="MBD2254240.1"/>
    <property type="molecule type" value="Genomic_DNA"/>
</dbReference>
<dbReference type="Gene3D" id="2.120.10.30">
    <property type="entry name" value="TolB, C-terminal domain"/>
    <property type="match status" value="1"/>
</dbReference>
<dbReference type="Gene3D" id="2.40.10.500">
    <property type="match status" value="1"/>
</dbReference>
<name>A0ABR8BK45_9NOSO</name>
<dbReference type="InterPro" id="IPR011042">
    <property type="entry name" value="6-blade_b-propeller_TolB-like"/>
</dbReference>
<dbReference type="SUPFAM" id="SSF101898">
    <property type="entry name" value="NHL repeat"/>
    <property type="match status" value="1"/>
</dbReference>
<proteinExistence type="predicted"/>